<proteinExistence type="predicted"/>
<reference evidence="1" key="1">
    <citation type="submission" date="2019-04" db="EMBL/GenBank/DDBJ databases">
        <title>Microbes associate with the intestines of laboratory mice.</title>
        <authorList>
            <person name="Navarre W."/>
            <person name="Wong E."/>
            <person name="Huang K."/>
            <person name="Tropini C."/>
            <person name="Ng K."/>
            <person name="Yu B."/>
        </authorList>
    </citation>
    <scope>NUCLEOTIDE SEQUENCE</scope>
    <source>
        <strain evidence="1">NM09_H32</strain>
    </source>
</reference>
<name>A0AC61R899_9FIRM</name>
<accession>A0AC61R899</accession>
<evidence type="ECO:0000313" key="1">
    <source>
        <dbReference type="EMBL" id="TGY66169.1"/>
    </source>
</evidence>
<keyword evidence="2" id="KW-1185">Reference proteome</keyword>
<dbReference type="EMBL" id="SRYG01000009">
    <property type="protein sequence ID" value="TGY66169.1"/>
    <property type="molecule type" value="Genomic_DNA"/>
</dbReference>
<protein>
    <submittedName>
        <fullName evidence="1">GntR family transcriptional regulator</fullName>
    </submittedName>
</protein>
<dbReference type="Proteomes" id="UP000308836">
    <property type="component" value="Unassembled WGS sequence"/>
</dbReference>
<comment type="caution">
    <text evidence="1">The sequence shown here is derived from an EMBL/GenBank/DDBJ whole genome shotgun (WGS) entry which is preliminary data.</text>
</comment>
<organism evidence="1 2">
    <name type="scientific">Dubosiella muris</name>
    <dbReference type="NCBI Taxonomy" id="3038133"/>
    <lineage>
        <taxon>Bacteria</taxon>
        <taxon>Bacillati</taxon>
        <taxon>Bacillota</taxon>
        <taxon>Erysipelotrichia</taxon>
        <taxon>Erysipelotrichales</taxon>
        <taxon>Erysipelotrichaceae</taxon>
        <taxon>Dubosiella</taxon>
    </lineage>
</organism>
<sequence>MDIQNLLYSKNGLSTKTLAKRMLCFEEGERIPTVTELNNEIHLARGTVQNAIKLLQKSGAVTLEAHGQSGTILKKKDVRKLLEIAGISHILGVMPLPYSKRYEGLATGLVADLENRYDIPVSLAFMRGSKNRMSMVLCDRYDFAIVSRYAAEQMIEAGMDIEIVKSFGPYSYLSQHILAFHDPDVKEVVDGMKIGVDQSSVDQKKMTEIACVGKNVRFVNVEYTQILQKVMSGEIDAAVWNMDEIQEKLYDMNYLGLSIDDDKDTEAVIVVNRARREMVAIIDDLIHTNTVRRNQQLVMEGKLIPSY</sequence>
<gene>
    <name evidence="1" type="ORF">E5336_05785</name>
</gene>
<evidence type="ECO:0000313" key="2">
    <source>
        <dbReference type="Proteomes" id="UP000308836"/>
    </source>
</evidence>